<evidence type="ECO:0000256" key="4">
    <source>
        <dbReference type="ARBA" id="ARBA00022454"/>
    </source>
</evidence>
<sequence length="172" mass="19414">MNNREKLPTTKEMAGAALINLHGKKGTTLVAVKKYITETYGVNITTTRKNLIRNYLHTLIESEELVIKSGKGLTGHFVLRDKQKFIKEDQPAKTKKTKSNKFIVKITPPLRKRAPRRHAQERSMFDTPAFFGILAGSTPIDVVPKAPAREAKNRNHQTVNHDETPRSSTQET</sequence>
<dbReference type="PROSITE" id="PS51504">
    <property type="entry name" value="H15"/>
    <property type="match status" value="1"/>
</dbReference>
<dbReference type="GO" id="GO:0006334">
    <property type="term" value="P:nucleosome assembly"/>
    <property type="evidence" value="ECO:0007669"/>
    <property type="project" value="InterPro"/>
</dbReference>
<comment type="subcellular location">
    <subcellularLocation>
        <location evidence="3">Chromosome</location>
    </subcellularLocation>
    <subcellularLocation>
        <location evidence="2">Nucleus</location>
    </subcellularLocation>
</comment>
<evidence type="ECO:0000256" key="5">
    <source>
        <dbReference type="ARBA" id="ARBA00023125"/>
    </source>
</evidence>
<evidence type="ECO:0000256" key="7">
    <source>
        <dbReference type="SAM" id="MobiDB-lite"/>
    </source>
</evidence>
<keyword evidence="4" id="KW-0158">Chromosome</keyword>
<dbReference type="GO" id="GO:0000786">
    <property type="term" value="C:nucleosome"/>
    <property type="evidence" value="ECO:0007669"/>
    <property type="project" value="InterPro"/>
</dbReference>
<dbReference type="GO" id="GO:0003690">
    <property type="term" value="F:double-stranded DNA binding"/>
    <property type="evidence" value="ECO:0007669"/>
    <property type="project" value="TreeGrafter"/>
</dbReference>
<keyword evidence="5" id="KW-0238">DNA-binding</keyword>
<organism evidence="9 10">
    <name type="scientific">Glossina pallidipes</name>
    <name type="common">Tsetse fly</name>
    <dbReference type="NCBI Taxonomy" id="7398"/>
    <lineage>
        <taxon>Eukaryota</taxon>
        <taxon>Metazoa</taxon>
        <taxon>Ecdysozoa</taxon>
        <taxon>Arthropoda</taxon>
        <taxon>Hexapoda</taxon>
        <taxon>Insecta</taxon>
        <taxon>Pterygota</taxon>
        <taxon>Neoptera</taxon>
        <taxon>Endopterygota</taxon>
        <taxon>Diptera</taxon>
        <taxon>Brachycera</taxon>
        <taxon>Muscomorpha</taxon>
        <taxon>Hippoboscoidea</taxon>
        <taxon>Glossinidae</taxon>
        <taxon>Glossina</taxon>
    </lineage>
</organism>
<dbReference type="GO" id="GO:0030261">
    <property type="term" value="P:chromosome condensation"/>
    <property type="evidence" value="ECO:0007669"/>
    <property type="project" value="TreeGrafter"/>
</dbReference>
<keyword evidence="10" id="KW-1185">Reference proteome</keyword>
<accession>A0A1A9ZN50</accession>
<evidence type="ECO:0000256" key="2">
    <source>
        <dbReference type="ARBA" id="ARBA00004123"/>
    </source>
</evidence>
<dbReference type="Gene3D" id="1.10.10.10">
    <property type="entry name" value="Winged helix-like DNA-binding domain superfamily/Winged helix DNA-binding domain"/>
    <property type="match status" value="1"/>
</dbReference>
<feature type="compositionally biased region" description="Basic and acidic residues" evidence="7">
    <location>
        <begin position="147"/>
        <end position="165"/>
    </location>
</feature>
<evidence type="ECO:0000259" key="8">
    <source>
        <dbReference type="PROSITE" id="PS51504"/>
    </source>
</evidence>
<dbReference type="PANTHER" id="PTHR11467">
    <property type="entry name" value="HISTONE H1"/>
    <property type="match status" value="1"/>
</dbReference>
<dbReference type="EnsemblMetazoa" id="GPAI019845-RA">
    <property type="protein sequence ID" value="GPAI019845-PA"/>
    <property type="gene ID" value="GPAI019845"/>
</dbReference>
<dbReference type="InterPro" id="IPR036390">
    <property type="entry name" value="WH_DNA-bd_sf"/>
</dbReference>
<dbReference type="Proteomes" id="UP000092445">
    <property type="component" value="Unassembled WGS sequence"/>
</dbReference>
<name>A0A1A9ZN50_GLOPL</name>
<dbReference type="GO" id="GO:0005634">
    <property type="term" value="C:nucleus"/>
    <property type="evidence" value="ECO:0007669"/>
    <property type="project" value="UniProtKB-SubCell"/>
</dbReference>
<dbReference type="GO" id="GO:0045910">
    <property type="term" value="P:negative regulation of DNA recombination"/>
    <property type="evidence" value="ECO:0007669"/>
    <property type="project" value="TreeGrafter"/>
</dbReference>
<proteinExistence type="predicted"/>
<feature type="domain" description="H15" evidence="8">
    <location>
        <begin position="6"/>
        <end position="81"/>
    </location>
</feature>
<dbReference type="InterPro" id="IPR036388">
    <property type="entry name" value="WH-like_DNA-bd_sf"/>
</dbReference>
<dbReference type="GO" id="GO:0031492">
    <property type="term" value="F:nucleosomal DNA binding"/>
    <property type="evidence" value="ECO:0007669"/>
    <property type="project" value="TreeGrafter"/>
</dbReference>
<dbReference type="AlphaFoldDB" id="A0A1A9ZN50"/>
<dbReference type="SMART" id="SM00526">
    <property type="entry name" value="H15"/>
    <property type="match status" value="1"/>
</dbReference>
<evidence type="ECO:0000256" key="6">
    <source>
        <dbReference type="ARBA" id="ARBA00023242"/>
    </source>
</evidence>
<comment type="function">
    <text evidence="1">Histones H1 are necessary for the condensation of nucleosome chains into higher-order structures.</text>
</comment>
<evidence type="ECO:0000256" key="3">
    <source>
        <dbReference type="ARBA" id="ARBA00004286"/>
    </source>
</evidence>
<dbReference type="SUPFAM" id="SSF46785">
    <property type="entry name" value="Winged helix' DNA-binding domain"/>
    <property type="match status" value="1"/>
</dbReference>
<evidence type="ECO:0000313" key="9">
    <source>
        <dbReference type="EnsemblMetazoa" id="GPAI019845-PA"/>
    </source>
</evidence>
<dbReference type="VEuPathDB" id="VectorBase:GPAI019845"/>
<evidence type="ECO:0000256" key="1">
    <source>
        <dbReference type="ARBA" id="ARBA00002809"/>
    </source>
</evidence>
<reference evidence="10" key="1">
    <citation type="submission" date="2014-03" db="EMBL/GenBank/DDBJ databases">
        <authorList>
            <person name="Aksoy S."/>
            <person name="Warren W."/>
            <person name="Wilson R.K."/>
        </authorList>
    </citation>
    <scope>NUCLEOTIDE SEQUENCE [LARGE SCALE GENOMIC DNA]</scope>
    <source>
        <strain evidence="10">IAEA</strain>
    </source>
</reference>
<evidence type="ECO:0000313" key="10">
    <source>
        <dbReference type="Proteomes" id="UP000092445"/>
    </source>
</evidence>
<dbReference type="PANTHER" id="PTHR11467:SF20">
    <property type="entry name" value="H15 DOMAIN-CONTAINING PROTEIN-RELATED"/>
    <property type="match status" value="1"/>
</dbReference>
<protein>
    <recommendedName>
        <fullName evidence="8">H15 domain-containing protein</fullName>
    </recommendedName>
</protein>
<keyword evidence="6" id="KW-0539">Nucleus</keyword>
<reference evidence="9" key="2">
    <citation type="submission" date="2020-05" db="UniProtKB">
        <authorList>
            <consortium name="EnsemblMetazoa"/>
        </authorList>
    </citation>
    <scope>IDENTIFICATION</scope>
    <source>
        <strain evidence="9">IAEA</strain>
    </source>
</reference>
<feature type="region of interest" description="Disordered" evidence="7">
    <location>
        <begin position="142"/>
        <end position="172"/>
    </location>
</feature>
<dbReference type="Pfam" id="PF00538">
    <property type="entry name" value="Linker_histone"/>
    <property type="match status" value="1"/>
</dbReference>
<dbReference type="InterPro" id="IPR005818">
    <property type="entry name" value="Histone_H1/H5_H15"/>
</dbReference>